<dbReference type="OrthoDB" id="7859249at2"/>
<proteinExistence type="predicted"/>
<dbReference type="Pfam" id="PF20056">
    <property type="entry name" value="DUF6455"/>
    <property type="match status" value="1"/>
</dbReference>
<dbReference type="STRING" id="999627.SAMN05216236_1483"/>
<sequence>MDGGGGRIDRTERHFWLTRSMARVMGVNLMRAMEQGLLSPEDYGEMVARCQAGKCHEICQLWLARQTGVAAKAPDHCLHRDVLDRLRGS</sequence>
<evidence type="ECO:0000313" key="2">
    <source>
        <dbReference type="EMBL" id="SFU19828.1"/>
    </source>
</evidence>
<dbReference type="RefSeq" id="WP_051372354.1">
    <property type="nucleotide sequence ID" value="NZ_FPAW01000048.1"/>
</dbReference>
<evidence type="ECO:0000259" key="1">
    <source>
        <dbReference type="Pfam" id="PF20056"/>
    </source>
</evidence>
<name>A0A1I7E7B1_9RHOB</name>
<protein>
    <recommendedName>
        <fullName evidence="1">DUF6455 domain-containing protein</fullName>
    </recommendedName>
</protein>
<keyword evidence="3" id="KW-1185">Reference proteome</keyword>
<dbReference type="AlphaFoldDB" id="A0A1I7E7B1"/>
<accession>A0A1I7E7B1</accession>
<feature type="domain" description="DUF6455" evidence="1">
    <location>
        <begin position="9"/>
        <end position="87"/>
    </location>
</feature>
<dbReference type="EMBL" id="FPAW01000048">
    <property type="protein sequence ID" value="SFU19828.1"/>
    <property type="molecule type" value="Genomic_DNA"/>
</dbReference>
<gene>
    <name evidence="2" type="ORF">SAMN05216236_1483</name>
</gene>
<reference evidence="2 3" key="1">
    <citation type="submission" date="2016-10" db="EMBL/GenBank/DDBJ databases">
        <authorList>
            <person name="de Groot N.N."/>
        </authorList>
    </citation>
    <scope>NUCLEOTIDE SEQUENCE [LARGE SCALE GENOMIC DNA]</scope>
    <source>
        <strain evidence="2 3">CGMCC 1.10959</strain>
    </source>
</reference>
<dbReference type="eggNOG" id="ENOG5033H94">
    <property type="taxonomic scope" value="Bacteria"/>
</dbReference>
<organism evidence="2 3">
    <name type="scientific">Sedimentitalea nanhaiensis</name>
    <dbReference type="NCBI Taxonomy" id="999627"/>
    <lineage>
        <taxon>Bacteria</taxon>
        <taxon>Pseudomonadati</taxon>
        <taxon>Pseudomonadota</taxon>
        <taxon>Alphaproteobacteria</taxon>
        <taxon>Rhodobacterales</taxon>
        <taxon>Paracoccaceae</taxon>
        <taxon>Sedimentitalea</taxon>
    </lineage>
</organism>
<dbReference type="Proteomes" id="UP000182466">
    <property type="component" value="Unassembled WGS sequence"/>
</dbReference>
<dbReference type="InterPro" id="IPR045601">
    <property type="entry name" value="DUF6455"/>
</dbReference>
<evidence type="ECO:0000313" key="3">
    <source>
        <dbReference type="Proteomes" id="UP000182466"/>
    </source>
</evidence>